<comment type="caution">
    <text evidence="2">The sequence shown here is derived from an EMBL/GenBank/DDBJ whole genome shotgun (WGS) entry which is preliminary data.</text>
</comment>
<dbReference type="InterPro" id="IPR043917">
    <property type="entry name" value="DUF5753"/>
</dbReference>
<gene>
    <name evidence="2" type="ORF">HGB44_31125</name>
</gene>
<dbReference type="Pfam" id="PF13560">
    <property type="entry name" value="HTH_31"/>
    <property type="match status" value="1"/>
</dbReference>
<proteinExistence type="predicted"/>
<sequence>MAENEFTSLFAKLRELSGLRQEELAERVGSSAASVSRWETGVITPKRAKVEQLDKALKAEGRLVRTWEPVATGSQIPPWMRSKGALEEKAVEIDTVTVSNLVPGLLQSLPYARMVFRAGHPSASNDDVERFAQLRVSRYEVLKRRNDPFVTAVFPISALTCLPDSVRTDQTKTILRHIERERMAVHLIPEGNPMLLIAASVQVYRLADGAAVAASDYARGNLLMDEPEDTAAVVSVVRNLIGLCSPLGETSALLGRLL</sequence>
<dbReference type="CDD" id="cd00093">
    <property type="entry name" value="HTH_XRE"/>
    <property type="match status" value="1"/>
</dbReference>
<keyword evidence="3" id="KW-1185">Reference proteome</keyword>
<dbReference type="Gene3D" id="1.10.260.40">
    <property type="entry name" value="lambda repressor-like DNA-binding domains"/>
    <property type="match status" value="1"/>
</dbReference>
<dbReference type="SUPFAM" id="SSF47413">
    <property type="entry name" value="lambda repressor-like DNA-binding domains"/>
    <property type="match status" value="1"/>
</dbReference>
<reference evidence="2 3" key="1">
    <citation type="submission" date="2020-04" db="EMBL/GenBank/DDBJ databases">
        <title>MicrobeNet Type strains.</title>
        <authorList>
            <person name="Nicholson A.C."/>
        </authorList>
    </citation>
    <scope>NUCLEOTIDE SEQUENCE [LARGE SCALE GENOMIC DNA]</scope>
    <source>
        <strain evidence="2 3">ATCC 23612</strain>
    </source>
</reference>
<dbReference type="InterPro" id="IPR010982">
    <property type="entry name" value="Lambda_DNA-bd_dom_sf"/>
</dbReference>
<dbReference type="AlphaFoldDB" id="A0A7X6MJV2"/>
<dbReference type="SMART" id="SM00530">
    <property type="entry name" value="HTH_XRE"/>
    <property type="match status" value="1"/>
</dbReference>
<evidence type="ECO:0000259" key="1">
    <source>
        <dbReference type="PROSITE" id="PS50943"/>
    </source>
</evidence>
<dbReference type="PROSITE" id="PS50943">
    <property type="entry name" value="HTH_CROC1"/>
    <property type="match status" value="1"/>
</dbReference>
<dbReference type="Proteomes" id="UP000553209">
    <property type="component" value="Unassembled WGS sequence"/>
</dbReference>
<dbReference type="InterPro" id="IPR001387">
    <property type="entry name" value="Cro/C1-type_HTH"/>
</dbReference>
<name>A0A7X6MJV2_9ACTN</name>
<evidence type="ECO:0000313" key="3">
    <source>
        <dbReference type="Proteomes" id="UP000553209"/>
    </source>
</evidence>
<organism evidence="2 3">
    <name type="scientific">Nocardiopsis alborubida</name>
    <dbReference type="NCBI Taxonomy" id="146802"/>
    <lineage>
        <taxon>Bacteria</taxon>
        <taxon>Bacillati</taxon>
        <taxon>Actinomycetota</taxon>
        <taxon>Actinomycetes</taxon>
        <taxon>Streptosporangiales</taxon>
        <taxon>Nocardiopsidaceae</taxon>
        <taxon>Nocardiopsis</taxon>
    </lineage>
</organism>
<dbReference type="GO" id="GO:0003677">
    <property type="term" value="F:DNA binding"/>
    <property type="evidence" value="ECO:0007669"/>
    <property type="project" value="InterPro"/>
</dbReference>
<dbReference type="Pfam" id="PF19054">
    <property type="entry name" value="DUF5753"/>
    <property type="match status" value="1"/>
</dbReference>
<dbReference type="EMBL" id="JAAXPG010000056">
    <property type="protein sequence ID" value="NKZ02078.1"/>
    <property type="molecule type" value="Genomic_DNA"/>
</dbReference>
<dbReference type="RefSeq" id="WP_061083359.1">
    <property type="nucleotide sequence ID" value="NZ_JAAXPG010000056.1"/>
</dbReference>
<protein>
    <submittedName>
        <fullName evidence="2">Helix-turn-helix domain-containing protein</fullName>
    </submittedName>
</protein>
<evidence type="ECO:0000313" key="2">
    <source>
        <dbReference type="EMBL" id="NKZ02078.1"/>
    </source>
</evidence>
<feature type="domain" description="HTH cro/C1-type" evidence="1">
    <location>
        <begin position="10"/>
        <end position="64"/>
    </location>
</feature>
<accession>A0A7X6MJV2</accession>